<dbReference type="InterPro" id="IPR038883">
    <property type="entry name" value="AN11006-like"/>
</dbReference>
<dbReference type="PANTHER" id="PTHR42085">
    <property type="entry name" value="F-BOX DOMAIN-CONTAINING PROTEIN"/>
    <property type="match status" value="1"/>
</dbReference>
<dbReference type="PANTHER" id="PTHR42085:SF8">
    <property type="entry name" value="F-BOX DOMAIN-CONTAINING PROTEIN"/>
    <property type="match status" value="1"/>
</dbReference>
<protein>
    <submittedName>
        <fullName evidence="2">Uncharacterized protein</fullName>
    </submittedName>
</protein>
<dbReference type="OrthoDB" id="4472000at2759"/>
<name>A0A317WQZ3_9EURO</name>
<dbReference type="AlphaFoldDB" id="A0A317WQZ3"/>
<evidence type="ECO:0000256" key="1">
    <source>
        <dbReference type="SAM" id="Phobius"/>
    </source>
</evidence>
<dbReference type="Proteomes" id="UP000246702">
    <property type="component" value="Unassembled WGS sequence"/>
</dbReference>
<evidence type="ECO:0000313" key="3">
    <source>
        <dbReference type="Proteomes" id="UP000246702"/>
    </source>
</evidence>
<organism evidence="2 3">
    <name type="scientific">Aspergillus sclerotioniger CBS 115572</name>
    <dbReference type="NCBI Taxonomy" id="1450535"/>
    <lineage>
        <taxon>Eukaryota</taxon>
        <taxon>Fungi</taxon>
        <taxon>Dikarya</taxon>
        <taxon>Ascomycota</taxon>
        <taxon>Pezizomycotina</taxon>
        <taxon>Eurotiomycetes</taxon>
        <taxon>Eurotiomycetidae</taxon>
        <taxon>Eurotiales</taxon>
        <taxon>Aspergillaceae</taxon>
        <taxon>Aspergillus</taxon>
        <taxon>Aspergillus subgen. Circumdati</taxon>
    </lineage>
</organism>
<sequence>MTWKAPTCPFCHKRQASKALLQSHLQSYVKEWRIPADGIHDVLQIKQLLDSPISEESVEAQQQTKPFPFLSLPYDVRHIFYRFVLTAETITFYGLIQSSFVTTKTYYQNIYLQHNPISNPLAILITNRQIYNEARQVLYSRNTFVFLATDFLPIFLVGIGRHNAELLRSVRWRRTALPQGDNQIGMIQPWLDPSSSGRDLWSDELAYAHFLGTFSAALDLSRLRMLKERLLRRPNGEGKGKGWPERFTVDVAFGEMNGSVTYELWAKDWKDSMQ</sequence>
<evidence type="ECO:0000313" key="2">
    <source>
        <dbReference type="EMBL" id="PWY87338.1"/>
    </source>
</evidence>
<keyword evidence="3" id="KW-1185">Reference proteome</keyword>
<dbReference type="GeneID" id="37117864"/>
<dbReference type="EMBL" id="MSFK01000014">
    <property type="protein sequence ID" value="PWY87338.1"/>
    <property type="molecule type" value="Genomic_DNA"/>
</dbReference>
<dbReference type="RefSeq" id="XP_025467546.1">
    <property type="nucleotide sequence ID" value="XM_025615721.1"/>
</dbReference>
<keyword evidence="1" id="KW-0472">Membrane</keyword>
<proteinExistence type="predicted"/>
<keyword evidence="1" id="KW-1133">Transmembrane helix</keyword>
<accession>A0A317WQZ3</accession>
<reference evidence="2 3" key="1">
    <citation type="submission" date="2016-12" db="EMBL/GenBank/DDBJ databases">
        <title>The genomes of Aspergillus section Nigri reveals drivers in fungal speciation.</title>
        <authorList>
            <consortium name="DOE Joint Genome Institute"/>
            <person name="Vesth T.C."/>
            <person name="Nybo J."/>
            <person name="Theobald S."/>
            <person name="Brandl J."/>
            <person name="Frisvad J.C."/>
            <person name="Nielsen K.F."/>
            <person name="Lyhne E.K."/>
            <person name="Kogle M.E."/>
            <person name="Kuo A."/>
            <person name="Riley R."/>
            <person name="Clum A."/>
            <person name="Nolan M."/>
            <person name="Lipzen A."/>
            <person name="Salamov A."/>
            <person name="Henrissat B."/>
            <person name="Wiebenga A."/>
            <person name="De Vries R.P."/>
            <person name="Grigoriev I.V."/>
            <person name="Mortensen U.H."/>
            <person name="Andersen M.R."/>
            <person name="Baker S.E."/>
        </authorList>
    </citation>
    <scope>NUCLEOTIDE SEQUENCE [LARGE SCALE GENOMIC DNA]</scope>
    <source>
        <strain evidence="2 3">CBS 115572</strain>
    </source>
</reference>
<keyword evidence="1" id="KW-0812">Transmembrane</keyword>
<gene>
    <name evidence="2" type="ORF">BO94DRAFT_585886</name>
</gene>
<feature type="transmembrane region" description="Helical" evidence="1">
    <location>
        <begin position="144"/>
        <end position="164"/>
    </location>
</feature>
<comment type="caution">
    <text evidence="2">The sequence shown here is derived from an EMBL/GenBank/DDBJ whole genome shotgun (WGS) entry which is preliminary data.</text>
</comment>